<dbReference type="Pfam" id="PF18102">
    <property type="entry name" value="DTC"/>
    <property type="match status" value="1"/>
</dbReference>
<dbReference type="OrthoDB" id="6133115at2759"/>
<evidence type="ECO:0000259" key="11">
    <source>
        <dbReference type="PROSITE" id="PS50089"/>
    </source>
</evidence>
<evidence type="ECO:0000256" key="6">
    <source>
        <dbReference type="ARBA" id="ARBA00022771"/>
    </source>
</evidence>
<keyword evidence="5 9" id="KW-0479">Metal-binding</keyword>
<dbReference type="GO" id="GO:0061630">
    <property type="term" value="F:ubiquitin protein ligase activity"/>
    <property type="evidence" value="ECO:0007669"/>
    <property type="project" value="UniProtKB-UniRule"/>
</dbReference>
<dbReference type="EnsemblMetazoa" id="Aqu2.1.08687_001">
    <property type="protein sequence ID" value="Aqu2.1.08687_001"/>
    <property type="gene ID" value="Aqu2.1.08687"/>
</dbReference>
<dbReference type="GO" id="GO:0005737">
    <property type="term" value="C:cytoplasm"/>
    <property type="evidence" value="ECO:0007669"/>
    <property type="project" value="UniProtKB-SubCell"/>
</dbReference>
<evidence type="ECO:0000256" key="2">
    <source>
        <dbReference type="ARBA" id="ARBA00004906"/>
    </source>
</evidence>
<dbReference type="GO" id="GO:0016567">
    <property type="term" value="P:protein ubiquitination"/>
    <property type="evidence" value="ECO:0007669"/>
    <property type="project" value="UniProtKB-UniRule"/>
</dbReference>
<proteinExistence type="inferred from homology"/>
<dbReference type="PROSITE" id="PS50089">
    <property type="entry name" value="ZF_RING_2"/>
    <property type="match status" value="1"/>
</dbReference>
<comment type="similarity">
    <text evidence="3 9">Belongs to the Deltex family.</text>
</comment>
<comment type="subcellular location">
    <subcellularLocation>
        <location evidence="9">Cytoplasm</location>
    </subcellularLocation>
</comment>
<keyword evidence="7 9" id="KW-0862">Zinc</keyword>
<reference evidence="12" key="1">
    <citation type="submission" date="2017-05" db="UniProtKB">
        <authorList>
            <consortium name="EnsemblMetazoa"/>
        </authorList>
    </citation>
    <scope>IDENTIFICATION</scope>
</reference>
<organism evidence="12">
    <name type="scientific">Amphimedon queenslandica</name>
    <name type="common">Sponge</name>
    <dbReference type="NCBI Taxonomy" id="400682"/>
    <lineage>
        <taxon>Eukaryota</taxon>
        <taxon>Metazoa</taxon>
        <taxon>Porifera</taxon>
        <taxon>Demospongiae</taxon>
        <taxon>Heteroscleromorpha</taxon>
        <taxon>Haplosclerida</taxon>
        <taxon>Niphatidae</taxon>
        <taxon>Amphimedon</taxon>
    </lineage>
</organism>
<feature type="domain" description="RING-type" evidence="11">
    <location>
        <begin position="44"/>
        <end position="84"/>
    </location>
</feature>
<dbReference type="CDD" id="cd09633">
    <property type="entry name" value="Deltex_C"/>
    <property type="match status" value="1"/>
</dbReference>
<keyword evidence="9" id="KW-0963">Cytoplasm</keyword>
<dbReference type="InterPro" id="IPR039398">
    <property type="entry name" value="Deltex_fam"/>
</dbReference>
<comment type="catalytic activity">
    <reaction evidence="1 9">
        <text>S-ubiquitinyl-[E2 ubiquitin-conjugating enzyme]-L-cysteine + [acceptor protein]-L-lysine = [E2 ubiquitin-conjugating enzyme]-L-cysteine + N(6)-ubiquitinyl-[acceptor protein]-L-lysine.</text>
        <dbReference type="EC" id="2.3.2.27"/>
    </reaction>
</comment>
<dbReference type="SUPFAM" id="SSF57850">
    <property type="entry name" value="RING/U-box"/>
    <property type="match status" value="1"/>
</dbReference>
<keyword evidence="6 8" id="KW-0863">Zinc-finger</keyword>
<dbReference type="InterPro" id="IPR039399">
    <property type="entry name" value="Deltex_C_sf"/>
</dbReference>
<keyword evidence="4 9" id="KW-0808">Transferase</keyword>
<dbReference type="EC" id="2.3.2.27" evidence="9"/>
<sequence>DLTNKGVTRSSSQEETFSTPPTGSPPITPPPVDKGKVTVGDVGCPVCRNDIATDPITTKCCNQVFCKSCLKESRKHSPYCPTCKEPMKKVKGNQPPGGTMTHYVLQTTSLPGYEGVGAIVINYDIPHGVQTKEHPNPGQPYRGTRRTAYLPNTPEGQEVLRLLKKAFDAQLIFTVGTSHTSGASNSVVWNDIHHKTVTHGDPFGYPDPTYLSRVKEELKAKGIQ</sequence>
<name>A0A1X7T379_AMPQE</name>
<dbReference type="InParanoid" id="A0A1X7T379"/>
<dbReference type="GO" id="GO:0008270">
    <property type="term" value="F:zinc ion binding"/>
    <property type="evidence" value="ECO:0007669"/>
    <property type="project" value="UniProtKB-KW"/>
</dbReference>
<feature type="compositionally biased region" description="Pro residues" evidence="10">
    <location>
        <begin position="22"/>
        <end position="32"/>
    </location>
</feature>
<evidence type="ECO:0000256" key="9">
    <source>
        <dbReference type="RuleBase" id="RU367105"/>
    </source>
</evidence>
<dbReference type="InterPro" id="IPR013083">
    <property type="entry name" value="Znf_RING/FYVE/PHD"/>
</dbReference>
<evidence type="ECO:0000256" key="5">
    <source>
        <dbReference type="ARBA" id="ARBA00022723"/>
    </source>
</evidence>
<feature type="compositionally biased region" description="Polar residues" evidence="10">
    <location>
        <begin position="1"/>
        <end position="15"/>
    </location>
</feature>
<dbReference type="GO" id="GO:0007219">
    <property type="term" value="P:Notch signaling pathway"/>
    <property type="evidence" value="ECO:0007669"/>
    <property type="project" value="InterPro"/>
</dbReference>
<comment type="pathway">
    <text evidence="2 9">Protein modification; protein ubiquitination.</text>
</comment>
<evidence type="ECO:0000256" key="8">
    <source>
        <dbReference type="PROSITE-ProRule" id="PRU00175"/>
    </source>
</evidence>
<dbReference type="Gene3D" id="3.30.390.130">
    <property type="match status" value="1"/>
</dbReference>
<protein>
    <recommendedName>
        <fullName evidence="9">E3 ubiquitin-protein ligase</fullName>
        <ecNumber evidence="9">2.3.2.27</ecNumber>
    </recommendedName>
</protein>
<evidence type="ECO:0000313" key="12">
    <source>
        <dbReference type="EnsemblMetazoa" id="Aqu2.1.08687_001"/>
    </source>
</evidence>
<evidence type="ECO:0000256" key="4">
    <source>
        <dbReference type="ARBA" id="ARBA00022679"/>
    </source>
</evidence>
<dbReference type="InterPro" id="IPR039396">
    <property type="entry name" value="Deltex_C"/>
</dbReference>
<evidence type="ECO:0000256" key="1">
    <source>
        <dbReference type="ARBA" id="ARBA00000900"/>
    </source>
</evidence>
<evidence type="ECO:0000256" key="10">
    <source>
        <dbReference type="SAM" id="MobiDB-lite"/>
    </source>
</evidence>
<evidence type="ECO:0000256" key="3">
    <source>
        <dbReference type="ARBA" id="ARBA00009413"/>
    </source>
</evidence>
<dbReference type="CDD" id="cd16620">
    <property type="entry name" value="vRING-HC-C4C4_RBBP6"/>
    <property type="match status" value="1"/>
</dbReference>
<dbReference type="SMART" id="SM00184">
    <property type="entry name" value="RING"/>
    <property type="match status" value="1"/>
</dbReference>
<accession>A0A1X7T379</accession>
<evidence type="ECO:0000256" key="7">
    <source>
        <dbReference type="ARBA" id="ARBA00022833"/>
    </source>
</evidence>
<dbReference type="AlphaFoldDB" id="A0A1X7T379"/>
<dbReference type="Gene3D" id="3.30.40.10">
    <property type="entry name" value="Zinc/RING finger domain, C3HC4 (zinc finger)"/>
    <property type="match status" value="1"/>
</dbReference>
<dbReference type="eggNOG" id="ENOG502RGAW">
    <property type="taxonomic scope" value="Eukaryota"/>
</dbReference>
<dbReference type="STRING" id="400682.A0A1X7T379"/>
<dbReference type="PANTHER" id="PTHR12622">
    <property type="entry name" value="DELTEX-RELATED"/>
    <property type="match status" value="1"/>
</dbReference>
<dbReference type="UniPathway" id="UPA00143"/>
<feature type="region of interest" description="Disordered" evidence="10">
    <location>
        <begin position="1"/>
        <end position="34"/>
    </location>
</feature>
<dbReference type="InterPro" id="IPR001841">
    <property type="entry name" value="Znf_RING"/>
</dbReference>